<name>A0ACB9LBZ8_BAUVA</name>
<evidence type="ECO:0000313" key="2">
    <source>
        <dbReference type="Proteomes" id="UP000828941"/>
    </source>
</evidence>
<keyword evidence="2" id="KW-1185">Reference proteome</keyword>
<protein>
    <submittedName>
        <fullName evidence="1">Uncharacterized protein</fullName>
    </submittedName>
</protein>
<dbReference type="Proteomes" id="UP000828941">
    <property type="component" value="Chromosome 12"/>
</dbReference>
<evidence type="ECO:0000313" key="1">
    <source>
        <dbReference type="EMBL" id="KAI4306968.1"/>
    </source>
</evidence>
<reference evidence="1 2" key="1">
    <citation type="journal article" date="2022" name="DNA Res.">
        <title>Chromosomal-level genome assembly of the orchid tree Bauhinia variegata (Leguminosae; Cercidoideae) supports the allotetraploid origin hypothesis of Bauhinia.</title>
        <authorList>
            <person name="Zhong Y."/>
            <person name="Chen Y."/>
            <person name="Zheng D."/>
            <person name="Pang J."/>
            <person name="Liu Y."/>
            <person name="Luo S."/>
            <person name="Meng S."/>
            <person name="Qian L."/>
            <person name="Wei D."/>
            <person name="Dai S."/>
            <person name="Zhou R."/>
        </authorList>
    </citation>
    <scope>NUCLEOTIDE SEQUENCE [LARGE SCALE GENOMIC DNA]</scope>
    <source>
        <strain evidence="1">BV-YZ2020</strain>
    </source>
</reference>
<dbReference type="EMBL" id="CM039437">
    <property type="protein sequence ID" value="KAI4306968.1"/>
    <property type="molecule type" value="Genomic_DNA"/>
</dbReference>
<organism evidence="1 2">
    <name type="scientific">Bauhinia variegata</name>
    <name type="common">Purple orchid tree</name>
    <name type="synonym">Phanera variegata</name>
    <dbReference type="NCBI Taxonomy" id="167791"/>
    <lineage>
        <taxon>Eukaryota</taxon>
        <taxon>Viridiplantae</taxon>
        <taxon>Streptophyta</taxon>
        <taxon>Embryophyta</taxon>
        <taxon>Tracheophyta</taxon>
        <taxon>Spermatophyta</taxon>
        <taxon>Magnoliopsida</taxon>
        <taxon>eudicotyledons</taxon>
        <taxon>Gunneridae</taxon>
        <taxon>Pentapetalae</taxon>
        <taxon>rosids</taxon>
        <taxon>fabids</taxon>
        <taxon>Fabales</taxon>
        <taxon>Fabaceae</taxon>
        <taxon>Cercidoideae</taxon>
        <taxon>Cercideae</taxon>
        <taxon>Bauhiniinae</taxon>
        <taxon>Bauhinia</taxon>
    </lineage>
</organism>
<proteinExistence type="predicted"/>
<gene>
    <name evidence="1" type="ORF">L6164_030203</name>
</gene>
<accession>A0ACB9LBZ8</accession>
<comment type="caution">
    <text evidence="1">The sequence shown here is derived from an EMBL/GenBank/DDBJ whole genome shotgun (WGS) entry which is preliminary data.</text>
</comment>
<sequence>MGIPDPENVMTVKRVIRELVQGQESATQLKGLVQKQSGVDGSLSAEELVAKILRSFTESLSVLTATGVEVSQNFPAVSGENGSQKVGSCNDRGFEYSGESRKRSSPETTKDRRGCYKRRRNAQVWTTVSSKPDDRYAWRKYGQKEILNSKFPRSYFRCTRKHDQGCRALKQVQRIQESPEMYQATYIGIHTCRNTVKAQQLVLGSSPDHWESFLVNQPEPDPSKVTYEEDQNPFSSLTPIIKEETIPIIKEEYPKEETPSDVTDNMDPSIWSELKDIEPAVMPSSKMASDNHSHSTDMEMDFSVDSVFGTDRDRFHFDDNQFI</sequence>